<sequence>MLLFYRTNFVLILVIFLASVIALSAMAAATRPVLRAKTYKRLENRKK</sequence>
<keyword evidence="2" id="KW-1185">Reference proteome</keyword>
<dbReference type="Proteomes" id="UP000003755">
    <property type="component" value="Unassembled WGS sequence"/>
</dbReference>
<gene>
    <name evidence="1" type="ORF">BLAHAN_04799</name>
</gene>
<dbReference type="EMBL" id="ABYU02000011">
    <property type="protein sequence ID" value="EEX22574.1"/>
    <property type="molecule type" value="Genomic_DNA"/>
</dbReference>
<reference evidence="1" key="1">
    <citation type="submission" date="2009-09" db="EMBL/GenBank/DDBJ databases">
        <authorList>
            <person name="Weinstock G."/>
            <person name="Sodergren E."/>
            <person name="Clifton S."/>
            <person name="Fulton L."/>
            <person name="Fulton B."/>
            <person name="Courtney L."/>
            <person name="Fronick C."/>
            <person name="Harrison M."/>
            <person name="Strong C."/>
            <person name="Farmer C."/>
            <person name="Delahaunty K."/>
            <person name="Markovic C."/>
            <person name="Hall O."/>
            <person name="Minx P."/>
            <person name="Tomlinson C."/>
            <person name="Mitreva M."/>
            <person name="Nelson J."/>
            <person name="Hou S."/>
            <person name="Wollam A."/>
            <person name="Pepin K.H."/>
            <person name="Johnson M."/>
            <person name="Bhonagiri V."/>
            <person name="Nash W.E."/>
            <person name="Warren W."/>
            <person name="Chinwalla A."/>
            <person name="Mardis E.R."/>
            <person name="Wilson R.K."/>
        </authorList>
    </citation>
    <scope>NUCLEOTIDE SEQUENCE [LARGE SCALE GENOMIC DNA]</scope>
    <source>
        <strain evidence="1">DSM 20583</strain>
    </source>
</reference>
<dbReference type="STRING" id="537007.BLAHAN_04799"/>
<proteinExistence type="predicted"/>
<dbReference type="AlphaFoldDB" id="C9L5Z2"/>
<protein>
    <submittedName>
        <fullName evidence="1">Uncharacterized protein</fullName>
    </submittedName>
</protein>
<organism evidence="1 2">
    <name type="scientific">Blautia hansenii DSM 20583</name>
    <dbReference type="NCBI Taxonomy" id="537007"/>
    <lineage>
        <taxon>Bacteria</taxon>
        <taxon>Bacillati</taxon>
        <taxon>Bacillota</taxon>
        <taxon>Clostridia</taxon>
        <taxon>Lachnospirales</taxon>
        <taxon>Lachnospiraceae</taxon>
        <taxon>Blautia</taxon>
    </lineage>
</organism>
<evidence type="ECO:0000313" key="2">
    <source>
        <dbReference type="Proteomes" id="UP000003755"/>
    </source>
</evidence>
<comment type="caution">
    <text evidence="1">The sequence shown here is derived from an EMBL/GenBank/DDBJ whole genome shotgun (WGS) entry which is preliminary data.</text>
</comment>
<name>C9L5Z2_BLAHA</name>
<dbReference type="HOGENOM" id="CLU_3165167_0_0_9"/>
<accession>C9L5Z2</accession>
<evidence type="ECO:0000313" key="1">
    <source>
        <dbReference type="EMBL" id="EEX22574.1"/>
    </source>
</evidence>